<keyword evidence="4" id="KW-1185">Reference proteome</keyword>
<dbReference type="PANTHER" id="PTHR11567:SF110">
    <property type="entry name" value="2-PHOSPHOXYLOSE PHOSPHATASE 1"/>
    <property type="match status" value="1"/>
</dbReference>
<keyword evidence="2" id="KW-0378">Hydrolase</keyword>
<dbReference type="Pfam" id="PF00328">
    <property type="entry name" value="His_Phos_2"/>
    <property type="match status" value="1"/>
</dbReference>
<evidence type="ECO:0000256" key="1">
    <source>
        <dbReference type="ARBA" id="ARBA00005375"/>
    </source>
</evidence>
<evidence type="ECO:0000256" key="2">
    <source>
        <dbReference type="ARBA" id="ARBA00022801"/>
    </source>
</evidence>
<evidence type="ECO:0000313" key="3">
    <source>
        <dbReference type="EMBL" id="PVV02407.1"/>
    </source>
</evidence>
<dbReference type="AlphaFoldDB" id="A0A2T9ZCY6"/>
<dbReference type="PROSITE" id="PS00616">
    <property type="entry name" value="HIS_ACID_PHOSPHAT_1"/>
    <property type="match status" value="1"/>
</dbReference>
<dbReference type="PANTHER" id="PTHR11567">
    <property type="entry name" value="ACID PHOSPHATASE-RELATED"/>
    <property type="match status" value="1"/>
</dbReference>
<organism evidence="3 4">
    <name type="scientific">Smittium megazygosporum</name>
    <dbReference type="NCBI Taxonomy" id="133381"/>
    <lineage>
        <taxon>Eukaryota</taxon>
        <taxon>Fungi</taxon>
        <taxon>Fungi incertae sedis</taxon>
        <taxon>Zoopagomycota</taxon>
        <taxon>Kickxellomycotina</taxon>
        <taxon>Harpellomycetes</taxon>
        <taxon>Harpellales</taxon>
        <taxon>Legeriomycetaceae</taxon>
        <taxon>Smittium</taxon>
    </lineage>
</organism>
<dbReference type="InterPro" id="IPR000560">
    <property type="entry name" value="His_Pase_clade-2"/>
</dbReference>
<accession>A0A2T9ZCY6</accession>
<dbReference type="InterPro" id="IPR033379">
    <property type="entry name" value="Acid_Pase_AS"/>
</dbReference>
<dbReference type="Proteomes" id="UP000245609">
    <property type="component" value="Unassembled WGS sequence"/>
</dbReference>
<dbReference type="CDD" id="cd07061">
    <property type="entry name" value="HP_HAP_like"/>
    <property type="match status" value="1"/>
</dbReference>
<comment type="similarity">
    <text evidence="1">Belongs to the histidine acid phosphatase family.</text>
</comment>
<comment type="caution">
    <text evidence="3">The sequence shown here is derived from an EMBL/GenBank/DDBJ whole genome shotgun (WGS) entry which is preliminary data.</text>
</comment>
<gene>
    <name evidence="3" type="ORF">BB560_003141</name>
</gene>
<dbReference type="SUPFAM" id="SSF53254">
    <property type="entry name" value="Phosphoglycerate mutase-like"/>
    <property type="match status" value="1"/>
</dbReference>
<dbReference type="OrthoDB" id="10257284at2759"/>
<evidence type="ECO:0008006" key="5">
    <source>
        <dbReference type="Google" id="ProtNLM"/>
    </source>
</evidence>
<dbReference type="Gene3D" id="3.40.50.1240">
    <property type="entry name" value="Phosphoglycerate mutase-like"/>
    <property type="match status" value="1"/>
</dbReference>
<reference evidence="3 4" key="1">
    <citation type="journal article" date="2018" name="MBio">
        <title>Comparative Genomics Reveals the Core Gene Toolbox for the Fungus-Insect Symbiosis.</title>
        <authorList>
            <person name="Wang Y."/>
            <person name="Stata M."/>
            <person name="Wang W."/>
            <person name="Stajich J.E."/>
            <person name="White M.M."/>
            <person name="Moncalvo J.M."/>
        </authorList>
    </citation>
    <scope>NUCLEOTIDE SEQUENCE [LARGE SCALE GENOMIC DNA]</scope>
    <source>
        <strain evidence="3 4">SC-DP-2</strain>
    </source>
</reference>
<dbReference type="InterPro" id="IPR029033">
    <property type="entry name" value="His_PPase_superfam"/>
</dbReference>
<evidence type="ECO:0000313" key="4">
    <source>
        <dbReference type="Proteomes" id="UP000245609"/>
    </source>
</evidence>
<dbReference type="InterPro" id="IPR050645">
    <property type="entry name" value="Histidine_acid_phosphatase"/>
</dbReference>
<protein>
    <recommendedName>
        <fullName evidence="5">Acid phosphatase</fullName>
    </recommendedName>
</protein>
<dbReference type="EMBL" id="MBFS01000478">
    <property type="protein sequence ID" value="PVV02407.1"/>
    <property type="molecule type" value="Genomic_DNA"/>
</dbReference>
<sequence>MVSVKVIGIIGISSVIASAINYEGMDLNKRDTTTQAYTLPDFANNSYDYCQAPKPSAKTYTPVANSTLAFVQYVIRHGGRTPYQILPGVKTEWYDCSNPLNYITNRDVNGASNNDFVTMKQTIIGSSSVPNNFDYKLWKGNCVSGQLVDFGKSQLVELGGDLRGIYVDKLGYLNDTLKENSNINVRTSYIWRTQDSASSLLSGLYPKSKRESGAYVTMGYKPAEIDTLFENSGACPAVGKLSSAYMAEPAYNSYLSNYTSKMNRVANIMGAVGTPGWNVTWYSYMDITQAQRCLKKAYTCGADGDCITDSDAKLAMNMNHFAVAYQKRDWAQSFKLLQLGVGPLFSEMLKEMGEAIEFDKKNPNSPLGTRKFSLYSAHDATVSNIIGAFRGSDVDMLWPEFASNLALEVWRDNKTNEYSIRAIYNGRILQVQGLNGTKTPWCDFSSCKWSDYNNFLSKYIVSDIKTACSA</sequence>
<name>A0A2T9ZCY6_9FUNG</name>
<proteinExistence type="inferred from homology"/>
<dbReference type="STRING" id="133381.A0A2T9ZCY6"/>
<dbReference type="GO" id="GO:0016791">
    <property type="term" value="F:phosphatase activity"/>
    <property type="evidence" value="ECO:0007669"/>
    <property type="project" value="TreeGrafter"/>
</dbReference>